<proteinExistence type="predicted"/>
<evidence type="ECO:0000313" key="4">
    <source>
        <dbReference type="EMBL" id="TVU11495.1"/>
    </source>
</evidence>
<keyword evidence="2" id="KW-0812">Transmembrane</keyword>
<feature type="transmembrane region" description="Helical" evidence="2">
    <location>
        <begin position="64"/>
        <end position="82"/>
    </location>
</feature>
<comment type="caution">
    <text evidence="4">The sequence shown here is derived from an EMBL/GenBank/DDBJ whole genome shotgun (WGS) entry which is preliminary data.</text>
</comment>
<evidence type="ECO:0000256" key="1">
    <source>
        <dbReference type="SAM" id="MobiDB-lite"/>
    </source>
</evidence>
<dbReference type="AlphaFoldDB" id="A0A5J9TJL7"/>
<dbReference type="InterPro" id="IPR026961">
    <property type="entry name" value="PGG_dom"/>
</dbReference>
<name>A0A5J9TJL7_9POAL</name>
<keyword evidence="5" id="KW-1185">Reference proteome</keyword>
<feature type="domain" description="PGG" evidence="3">
    <location>
        <begin position="118"/>
        <end position="179"/>
    </location>
</feature>
<dbReference type="PANTHER" id="PTHR24177">
    <property type="entry name" value="CASKIN"/>
    <property type="match status" value="1"/>
</dbReference>
<dbReference type="EMBL" id="RWGY01000039">
    <property type="protein sequence ID" value="TVU11495.1"/>
    <property type="molecule type" value="Genomic_DNA"/>
</dbReference>
<feature type="domain" description="PGG" evidence="3">
    <location>
        <begin position="1"/>
        <end position="83"/>
    </location>
</feature>
<keyword evidence="2" id="KW-0472">Membrane</keyword>
<feature type="region of interest" description="Disordered" evidence="1">
    <location>
        <begin position="1"/>
        <end position="21"/>
    </location>
</feature>
<organism evidence="4 5">
    <name type="scientific">Eragrostis curvula</name>
    <name type="common">weeping love grass</name>
    <dbReference type="NCBI Taxonomy" id="38414"/>
    <lineage>
        <taxon>Eukaryota</taxon>
        <taxon>Viridiplantae</taxon>
        <taxon>Streptophyta</taxon>
        <taxon>Embryophyta</taxon>
        <taxon>Tracheophyta</taxon>
        <taxon>Spermatophyta</taxon>
        <taxon>Magnoliopsida</taxon>
        <taxon>Liliopsida</taxon>
        <taxon>Poales</taxon>
        <taxon>Poaceae</taxon>
        <taxon>PACMAD clade</taxon>
        <taxon>Chloridoideae</taxon>
        <taxon>Eragrostideae</taxon>
        <taxon>Eragrostidinae</taxon>
        <taxon>Eragrostis</taxon>
    </lineage>
</organism>
<feature type="transmembrane region" description="Helical" evidence="2">
    <location>
        <begin position="184"/>
        <end position="204"/>
    </location>
</feature>
<feature type="transmembrane region" description="Helical" evidence="2">
    <location>
        <begin position="32"/>
        <end position="52"/>
    </location>
</feature>
<dbReference type="Proteomes" id="UP000324897">
    <property type="component" value="Chromosome 3"/>
</dbReference>
<gene>
    <name evidence="4" type="ORF">EJB05_45083</name>
</gene>
<evidence type="ECO:0000259" key="3">
    <source>
        <dbReference type="Pfam" id="PF13962"/>
    </source>
</evidence>
<feature type="non-terminal residue" evidence="4">
    <location>
        <position position="1"/>
    </location>
</feature>
<sequence length="228" mass="25780">MNPPGGVWSDDHPSGTSGNPILQDNHPGRCDVFYYANSVSFVSSVVITILLVNKESFEHGIESYALRVCLVVGLLGLLIAYAEAAEIGTNPSFSSSLMRGFLILRRLSEKLLLNHRKFQTRYKTFFCFNAISFMTSIVVIMLLLSKSVRKKEVQLEVLHLIMILDLLSLMTAFAAGSWRKFWTSVYVFALVAAVLIYLVTVIIVSRQIEKCLRKWKIRGFCSRHPDRI</sequence>
<dbReference type="PANTHER" id="PTHR24177:SF432">
    <property type="entry name" value="OS06G0286146 PROTEIN"/>
    <property type="match status" value="1"/>
</dbReference>
<protein>
    <recommendedName>
        <fullName evidence="3">PGG domain-containing protein</fullName>
    </recommendedName>
</protein>
<accession>A0A5J9TJL7</accession>
<feature type="transmembrane region" description="Helical" evidence="2">
    <location>
        <begin position="122"/>
        <end position="145"/>
    </location>
</feature>
<dbReference type="Gramene" id="TVU11495">
    <property type="protein sequence ID" value="TVU11495"/>
    <property type="gene ID" value="EJB05_45083"/>
</dbReference>
<keyword evidence="2" id="KW-1133">Transmembrane helix</keyword>
<feature type="transmembrane region" description="Helical" evidence="2">
    <location>
        <begin position="157"/>
        <end position="178"/>
    </location>
</feature>
<reference evidence="4 5" key="1">
    <citation type="journal article" date="2019" name="Sci. Rep.">
        <title>A high-quality genome of Eragrostis curvula grass provides insights into Poaceae evolution and supports new strategies to enhance forage quality.</title>
        <authorList>
            <person name="Carballo J."/>
            <person name="Santos B.A.C.M."/>
            <person name="Zappacosta D."/>
            <person name="Garbus I."/>
            <person name="Selva J.P."/>
            <person name="Gallo C.A."/>
            <person name="Diaz A."/>
            <person name="Albertini E."/>
            <person name="Caccamo M."/>
            <person name="Echenique V."/>
        </authorList>
    </citation>
    <scope>NUCLEOTIDE SEQUENCE [LARGE SCALE GENOMIC DNA]</scope>
    <source>
        <strain evidence="5">cv. Victoria</strain>
        <tissue evidence="4">Leaf</tissue>
    </source>
</reference>
<dbReference type="Pfam" id="PF13962">
    <property type="entry name" value="PGG"/>
    <property type="match status" value="2"/>
</dbReference>
<evidence type="ECO:0000256" key="2">
    <source>
        <dbReference type="SAM" id="Phobius"/>
    </source>
</evidence>
<evidence type="ECO:0000313" key="5">
    <source>
        <dbReference type="Proteomes" id="UP000324897"/>
    </source>
</evidence>
<dbReference type="GO" id="GO:0016020">
    <property type="term" value="C:membrane"/>
    <property type="evidence" value="ECO:0007669"/>
    <property type="project" value="TreeGrafter"/>
</dbReference>